<proteinExistence type="predicted"/>
<dbReference type="InterPro" id="IPR036291">
    <property type="entry name" value="NAD(P)-bd_dom_sf"/>
</dbReference>
<dbReference type="PANTHER" id="PTHR33303:SF2">
    <property type="entry name" value="COA-BINDING DOMAIN-CONTAINING PROTEIN"/>
    <property type="match status" value="1"/>
</dbReference>
<evidence type="ECO:0000313" key="3">
    <source>
        <dbReference type="Proteomes" id="UP000256679"/>
    </source>
</evidence>
<keyword evidence="3" id="KW-1185">Reference proteome</keyword>
<gene>
    <name evidence="2" type="ORF">DIE28_11620</name>
</gene>
<dbReference type="Pfam" id="PF13380">
    <property type="entry name" value="CoA_binding_2"/>
    <property type="match status" value="1"/>
</dbReference>
<dbReference type="EMBL" id="QFCQ01000065">
    <property type="protein sequence ID" value="RDW12804.1"/>
    <property type="molecule type" value="Genomic_DNA"/>
</dbReference>
<organism evidence="2 3">
    <name type="scientific">Paracoccus thiocyanatus</name>
    <dbReference type="NCBI Taxonomy" id="34006"/>
    <lineage>
        <taxon>Bacteria</taxon>
        <taxon>Pseudomonadati</taxon>
        <taxon>Pseudomonadota</taxon>
        <taxon>Alphaproteobacteria</taxon>
        <taxon>Rhodobacterales</taxon>
        <taxon>Paracoccaceae</taxon>
        <taxon>Paracoccus</taxon>
    </lineage>
</organism>
<dbReference type="Gene3D" id="3.40.50.720">
    <property type="entry name" value="NAD(P)-binding Rossmann-like Domain"/>
    <property type="match status" value="1"/>
</dbReference>
<dbReference type="RefSeq" id="WP_115756185.1">
    <property type="nucleotide sequence ID" value="NZ_QFCQ01000065.1"/>
</dbReference>
<dbReference type="InterPro" id="IPR003781">
    <property type="entry name" value="CoA-bd"/>
</dbReference>
<evidence type="ECO:0000313" key="2">
    <source>
        <dbReference type="EMBL" id="RDW12804.1"/>
    </source>
</evidence>
<sequence length="150" mass="16578">MNLAVLRDTGPSPIDDDIARIARTTRCIAIVGLSPNEARPSWGVARYLKSQGYRIVPVNPGHAGSTILDERVYADLREIPAELAVDMVDIFRRPEAVPGIVEDALAHLPHLATIWMQLGVRHPQAAARARARGLTVVEDRCPKIEFPRFL</sequence>
<dbReference type="AlphaFoldDB" id="A0A3D8P9S0"/>
<dbReference type="PANTHER" id="PTHR33303">
    <property type="entry name" value="CYTOPLASMIC PROTEIN-RELATED"/>
    <property type="match status" value="1"/>
</dbReference>
<evidence type="ECO:0000259" key="1">
    <source>
        <dbReference type="SMART" id="SM00881"/>
    </source>
</evidence>
<accession>A0A3D8P9S0</accession>
<protein>
    <submittedName>
        <fullName evidence="2">CoA-binding protein</fullName>
    </submittedName>
</protein>
<reference evidence="2 3" key="1">
    <citation type="submission" date="2018-05" db="EMBL/GenBank/DDBJ databases">
        <title>Whole genome sequencing of Paracoccus thiocyanatus SST.</title>
        <authorList>
            <person name="Ghosh W."/>
            <person name="Rameez M.J."/>
            <person name="Roy C."/>
        </authorList>
    </citation>
    <scope>NUCLEOTIDE SEQUENCE [LARGE SCALE GENOMIC DNA]</scope>
    <source>
        <strain evidence="2 3">SST</strain>
    </source>
</reference>
<comment type="caution">
    <text evidence="2">The sequence shown here is derived from an EMBL/GenBank/DDBJ whole genome shotgun (WGS) entry which is preliminary data.</text>
</comment>
<dbReference type="Proteomes" id="UP000256679">
    <property type="component" value="Unassembled WGS sequence"/>
</dbReference>
<name>A0A3D8P9S0_9RHOB</name>
<dbReference type="SUPFAM" id="SSF51735">
    <property type="entry name" value="NAD(P)-binding Rossmann-fold domains"/>
    <property type="match status" value="1"/>
</dbReference>
<feature type="domain" description="CoA-binding" evidence="1">
    <location>
        <begin position="21"/>
        <end position="120"/>
    </location>
</feature>
<dbReference type="SMART" id="SM00881">
    <property type="entry name" value="CoA_binding"/>
    <property type="match status" value="1"/>
</dbReference>